<dbReference type="InterPro" id="IPR010982">
    <property type="entry name" value="Lambda_DNA-bd_dom_sf"/>
</dbReference>
<evidence type="ECO:0000256" key="1">
    <source>
        <dbReference type="ARBA" id="ARBA00023015"/>
    </source>
</evidence>
<gene>
    <name evidence="5" type="ORF">OWR29_45970</name>
</gene>
<evidence type="ECO:0000259" key="4">
    <source>
        <dbReference type="PROSITE" id="PS50932"/>
    </source>
</evidence>
<dbReference type="GO" id="GO:0003677">
    <property type="term" value="F:DNA binding"/>
    <property type="evidence" value="ECO:0007669"/>
    <property type="project" value="UniProtKB-KW"/>
</dbReference>
<dbReference type="Proteomes" id="UP001151002">
    <property type="component" value="Unassembled WGS sequence"/>
</dbReference>
<reference evidence="5" key="1">
    <citation type="submission" date="2022-11" db="EMBL/GenBank/DDBJ databases">
        <authorList>
            <person name="Somphong A."/>
            <person name="Phongsopitanun W."/>
        </authorList>
    </citation>
    <scope>NUCLEOTIDE SEQUENCE</scope>
    <source>
        <strain evidence="5">Pm04-4</strain>
    </source>
</reference>
<dbReference type="InterPro" id="IPR028082">
    <property type="entry name" value="Peripla_BP_I"/>
</dbReference>
<accession>A0ABT4BG15</accession>
<dbReference type="Gene3D" id="1.10.260.40">
    <property type="entry name" value="lambda repressor-like DNA-binding domains"/>
    <property type="match status" value="1"/>
</dbReference>
<keyword evidence="1" id="KW-0805">Transcription regulation</keyword>
<feature type="domain" description="HTH lacI-type" evidence="4">
    <location>
        <begin position="6"/>
        <end position="60"/>
    </location>
</feature>
<dbReference type="PANTHER" id="PTHR30146">
    <property type="entry name" value="LACI-RELATED TRANSCRIPTIONAL REPRESSOR"/>
    <property type="match status" value="1"/>
</dbReference>
<evidence type="ECO:0000313" key="6">
    <source>
        <dbReference type="Proteomes" id="UP001151002"/>
    </source>
</evidence>
<keyword evidence="6" id="KW-1185">Reference proteome</keyword>
<dbReference type="PROSITE" id="PS50932">
    <property type="entry name" value="HTH_LACI_2"/>
    <property type="match status" value="1"/>
</dbReference>
<name>A0ABT4BG15_9ACTN</name>
<organism evidence="5 6">
    <name type="scientific">Paractinoplanes pyxinae</name>
    <dbReference type="NCBI Taxonomy" id="2997416"/>
    <lineage>
        <taxon>Bacteria</taxon>
        <taxon>Bacillati</taxon>
        <taxon>Actinomycetota</taxon>
        <taxon>Actinomycetes</taxon>
        <taxon>Micromonosporales</taxon>
        <taxon>Micromonosporaceae</taxon>
        <taxon>Paractinoplanes</taxon>
    </lineage>
</organism>
<dbReference type="CDD" id="cd01392">
    <property type="entry name" value="HTH_LacI"/>
    <property type="match status" value="1"/>
</dbReference>
<proteinExistence type="predicted"/>
<dbReference type="RefSeq" id="WP_267570016.1">
    <property type="nucleotide sequence ID" value="NZ_JAPNTZ010000026.1"/>
</dbReference>
<comment type="caution">
    <text evidence="5">The sequence shown here is derived from an EMBL/GenBank/DDBJ whole genome shotgun (WGS) entry which is preliminary data.</text>
</comment>
<keyword evidence="3" id="KW-0804">Transcription</keyword>
<dbReference type="EMBL" id="JAPNTZ010000026">
    <property type="protein sequence ID" value="MCY1145396.1"/>
    <property type="molecule type" value="Genomic_DNA"/>
</dbReference>
<dbReference type="SUPFAM" id="SSF47413">
    <property type="entry name" value="lambda repressor-like DNA-binding domains"/>
    <property type="match status" value="1"/>
</dbReference>
<dbReference type="InterPro" id="IPR046335">
    <property type="entry name" value="LacI/GalR-like_sensor"/>
</dbReference>
<evidence type="ECO:0000313" key="5">
    <source>
        <dbReference type="EMBL" id="MCY1145396.1"/>
    </source>
</evidence>
<dbReference type="Gene3D" id="3.40.50.2300">
    <property type="match status" value="2"/>
</dbReference>
<dbReference type="SUPFAM" id="SSF53822">
    <property type="entry name" value="Periplasmic binding protein-like I"/>
    <property type="match status" value="1"/>
</dbReference>
<sequence length="317" mass="33838">MSDHRVTMAEIAQAAGVSVPTVSRVLNGQGHVSPRKRELIEDLLREHAYQPRISRKRPSARLIHVVFPEIDCAWELEHIRGMEPVARDAGVGLVVTAAARIVPGPTDGVVLAATSGSRRLTDELDRRGIPVVALDPAARELTSPTVGAANWSGARIATTHLLGLGHRRIAMIAGSMELLSSRLRCDGFQSLMGDSAWVEHGEFTYESGLTLGLKVLGGAGRPTAIFAASDNVALGVYEAARRLGLRIPDDVSVVGFDDVPGTQWVSPPLTTVRQPLRDMGRLAADTVLRLANGDSLADHVELGTRLVVRASTAEPNG</sequence>
<evidence type="ECO:0000256" key="3">
    <source>
        <dbReference type="ARBA" id="ARBA00023163"/>
    </source>
</evidence>
<evidence type="ECO:0000256" key="2">
    <source>
        <dbReference type="ARBA" id="ARBA00023125"/>
    </source>
</evidence>
<dbReference type="SMART" id="SM00354">
    <property type="entry name" value="HTH_LACI"/>
    <property type="match status" value="1"/>
</dbReference>
<dbReference type="PROSITE" id="PS00356">
    <property type="entry name" value="HTH_LACI_1"/>
    <property type="match status" value="1"/>
</dbReference>
<dbReference type="Pfam" id="PF00356">
    <property type="entry name" value="LacI"/>
    <property type="match status" value="1"/>
</dbReference>
<dbReference type="InterPro" id="IPR000843">
    <property type="entry name" value="HTH_LacI"/>
</dbReference>
<keyword evidence="2 5" id="KW-0238">DNA-binding</keyword>
<protein>
    <submittedName>
        <fullName evidence="5">LacI family DNA-binding transcriptional regulator</fullName>
    </submittedName>
</protein>
<dbReference type="Pfam" id="PF13377">
    <property type="entry name" value="Peripla_BP_3"/>
    <property type="match status" value="1"/>
</dbReference>
<dbReference type="PANTHER" id="PTHR30146:SF153">
    <property type="entry name" value="LACTOSE OPERON REPRESSOR"/>
    <property type="match status" value="1"/>
</dbReference>